<dbReference type="GO" id="GO:0006313">
    <property type="term" value="P:DNA transposition"/>
    <property type="evidence" value="ECO:0007669"/>
    <property type="project" value="InterPro"/>
</dbReference>
<dbReference type="InterPro" id="IPR002559">
    <property type="entry name" value="Transposase_11"/>
</dbReference>
<proteinExistence type="predicted"/>
<dbReference type="Pfam" id="PF01609">
    <property type="entry name" value="DDE_Tnp_1"/>
    <property type="match status" value="1"/>
</dbReference>
<feature type="domain" description="Transposase IS4-like" evidence="1">
    <location>
        <begin position="121"/>
        <end position="218"/>
    </location>
</feature>
<dbReference type="AlphaFoldDB" id="A0A6J4QXZ9"/>
<reference evidence="2" key="1">
    <citation type="submission" date="2020-02" db="EMBL/GenBank/DDBJ databases">
        <authorList>
            <person name="Meier V. D."/>
        </authorList>
    </citation>
    <scope>NUCLEOTIDE SEQUENCE</scope>
    <source>
        <strain evidence="2">AVDCRST_MAG58</strain>
    </source>
</reference>
<organism evidence="2">
    <name type="scientific">uncultured Rubrobacteraceae bacterium</name>
    <dbReference type="NCBI Taxonomy" id="349277"/>
    <lineage>
        <taxon>Bacteria</taxon>
        <taxon>Bacillati</taxon>
        <taxon>Actinomycetota</taxon>
        <taxon>Rubrobacteria</taxon>
        <taxon>Rubrobacterales</taxon>
        <taxon>Rubrobacteraceae</taxon>
        <taxon>environmental samples</taxon>
    </lineage>
</organism>
<sequence>MKNLEPSSTWSAYNAAQSEEKTRFVALLADLCNTVPQPSRLPGAGRLRLPLSDMLFAAAYKLYVGFSSRRFTCDLHDAYANGLIDTKPHFNSVSRYLSDPAPTDTLKYLVALSSLPLKAVESDFAVDSSGFSTSRFVRGYSKKHGKVKDNREWVKVHLMCGVNTKTVTSVEVSGWTAHDTNYFVPLVERTAGNFQLGDVLADKAYLSRKNFKAVEELGSR</sequence>
<evidence type="ECO:0000259" key="1">
    <source>
        <dbReference type="Pfam" id="PF01609"/>
    </source>
</evidence>
<protein>
    <recommendedName>
        <fullName evidence="1">Transposase IS4-like domain-containing protein</fullName>
    </recommendedName>
</protein>
<gene>
    <name evidence="2" type="ORF">AVDCRST_MAG58-1955</name>
</gene>
<dbReference type="GO" id="GO:0004803">
    <property type="term" value="F:transposase activity"/>
    <property type="evidence" value="ECO:0007669"/>
    <property type="project" value="InterPro"/>
</dbReference>
<name>A0A6J4QXZ9_9ACTN</name>
<dbReference type="EMBL" id="CADCVF010000042">
    <property type="protein sequence ID" value="CAA9458489.1"/>
    <property type="molecule type" value="Genomic_DNA"/>
</dbReference>
<dbReference type="GO" id="GO:0003677">
    <property type="term" value="F:DNA binding"/>
    <property type="evidence" value="ECO:0007669"/>
    <property type="project" value="InterPro"/>
</dbReference>
<evidence type="ECO:0000313" key="2">
    <source>
        <dbReference type="EMBL" id="CAA9458489.1"/>
    </source>
</evidence>
<accession>A0A6J4QXZ9</accession>